<accession>A0A177C1E9</accession>
<dbReference type="RefSeq" id="XP_018030912.1">
    <property type="nucleotide sequence ID" value="XM_018185246.1"/>
</dbReference>
<reference evidence="2 3" key="1">
    <citation type="submission" date="2016-05" db="EMBL/GenBank/DDBJ databases">
        <title>Comparative analysis of secretome profiles of manganese(II)-oxidizing ascomycete fungi.</title>
        <authorList>
            <consortium name="DOE Joint Genome Institute"/>
            <person name="Zeiner C.A."/>
            <person name="Purvine S.O."/>
            <person name="Zink E.M."/>
            <person name="Wu S."/>
            <person name="Pasa-Tolic L."/>
            <person name="Chaput D.L."/>
            <person name="Haridas S."/>
            <person name="Grigoriev I.V."/>
            <person name="Santelli C.M."/>
            <person name="Hansel C.M."/>
        </authorList>
    </citation>
    <scope>NUCLEOTIDE SEQUENCE [LARGE SCALE GENOMIC DNA]</scope>
    <source>
        <strain evidence="2 3">AP3s5-JAC2a</strain>
    </source>
</reference>
<evidence type="ECO:0000256" key="1">
    <source>
        <dbReference type="SAM" id="SignalP"/>
    </source>
</evidence>
<gene>
    <name evidence="2" type="ORF">CC84DRAFT_1263501</name>
</gene>
<name>A0A177C1E9_9PLEO</name>
<dbReference type="AlphaFoldDB" id="A0A177C1E9"/>
<feature type="signal peptide" evidence="1">
    <location>
        <begin position="1"/>
        <end position="16"/>
    </location>
</feature>
<keyword evidence="3" id="KW-1185">Reference proteome</keyword>
<evidence type="ECO:0000313" key="2">
    <source>
        <dbReference type="EMBL" id="OAG00547.1"/>
    </source>
</evidence>
<protein>
    <submittedName>
        <fullName evidence="2">Uncharacterized protein</fullName>
    </submittedName>
</protein>
<feature type="chain" id="PRO_5008057610" evidence="1">
    <location>
        <begin position="17"/>
        <end position="144"/>
    </location>
</feature>
<evidence type="ECO:0000313" key="3">
    <source>
        <dbReference type="Proteomes" id="UP000077069"/>
    </source>
</evidence>
<proteinExistence type="predicted"/>
<dbReference type="GeneID" id="28768732"/>
<organism evidence="2 3">
    <name type="scientific">Paraphaeosphaeria sporulosa</name>
    <dbReference type="NCBI Taxonomy" id="1460663"/>
    <lineage>
        <taxon>Eukaryota</taxon>
        <taxon>Fungi</taxon>
        <taxon>Dikarya</taxon>
        <taxon>Ascomycota</taxon>
        <taxon>Pezizomycotina</taxon>
        <taxon>Dothideomycetes</taxon>
        <taxon>Pleosporomycetidae</taxon>
        <taxon>Pleosporales</taxon>
        <taxon>Massarineae</taxon>
        <taxon>Didymosphaeriaceae</taxon>
        <taxon>Paraphaeosphaeria</taxon>
    </lineage>
</organism>
<dbReference type="InParanoid" id="A0A177C1E9"/>
<sequence>MHFSTILTNLALGASALAVAVTPRQQTSCFEPRNGVCLSRQADFNNATLAITNACNKIPSCSPGQADTARVSGVVRGFPYSAALKVGTQCAGVVPWSTQGCVDAFIAVIDQGCEQQYPSTDGLFQLGYFNAACDSSFVSFNLGG</sequence>
<dbReference type="EMBL" id="KV441559">
    <property type="protein sequence ID" value="OAG00547.1"/>
    <property type="molecule type" value="Genomic_DNA"/>
</dbReference>
<dbReference type="Proteomes" id="UP000077069">
    <property type="component" value="Unassembled WGS sequence"/>
</dbReference>
<dbReference type="OrthoDB" id="3780398at2759"/>
<keyword evidence="1" id="KW-0732">Signal</keyword>